<protein>
    <recommendedName>
        <fullName evidence="6">Kinesin motor domain-containing protein</fullName>
    </recommendedName>
</protein>
<dbReference type="EMBL" id="FNXT01000685">
    <property type="protein sequence ID" value="SZX66082.1"/>
    <property type="molecule type" value="Genomic_DNA"/>
</dbReference>
<dbReference type="GO" id="GO:0007018">
    <property type="term" value="P:microtubule-based movement"/>
    <property type="evidence" value="ECO:0007669"/>
    <property type="project" value="InterPro"/>
</dbReference>
<evidence type="ECO:0000256" key="1">
    <source>
        <dbReference type="ARBA" id="ARBA00023054"/>
    </source>
</evidence>
<feature type="region of interest" description="Disordered" evidence="5">
    <location>
        <begin position="661"/>
        <end position="681"/>
    </location>
</feature>
<feature type="region of interest" description="Disordered" evidence="5">
    <location>
        <begin position="1"/>
        <end position="65"/>
    </location>
</feature>
<dbReference type="PROSITE" id="PS50067">
    <property type="entry name" value="KINESIN_MOTOR_2"/>
    <property type="match status" value="1"/>
</dbReference>
<dbReference type="PANTHER" id="PTHR47968:SF75">
    <property type="entry name" value="CENTROMERE-ASSOCIATED PROTEIN E"/>
    <property type="match status" value="1"/>
</dbReference>
<dbReference type="Gene3D" id="3.40.850.10">
    <property type="entry name" value="Kinesin motor domain"/>
    <property type="match status" value="1"/>
</dbReference>
<feature type="region of interest" description="Disordered" evidence="5">
    <location>
        <begin position="1249"/>
        <end position="1300"/>
    </location>
</feature>
<evidence type="ECO:0000256" key="3">
    <source>
        <dbReference type="PROSITE-ProRule" id="PRU00283"/>
    </source>
</evidence>
<keyword evidence="8" id="KW-1185">Reference proteome</keyword>
<feature type="compositionally biased region" description="Low complexity" evidence="5">
    <location>
        <begin position="1249"/>
        <end position="1258"/>
    </location>
</feature>
<feature type="compositionally biased region" description="Polar residues" evidence="5">
    <location>
        <begin position="47"/>
        <end position="64"/>
    </location>
</feature>
<evidence type="ECO:0000313" key="7">
    <source>
        <dbReference type="EMBL" id="SZX66082.1"/>
    </source>
</evidence>
<feature type="region of interest" description="Disordered" evidence="5">
    <location>
        <begin position="1084"/>
        <end position="1116"/>
    </location>
</feature>
<evidence type="ECO:0000256" key="2">
    <source>
        <dbReference type="ARBA" id="ARBA00023175"/>
    </source>
</evidence>
<dbReference type="STRING" id="3088.A0A383VMV8"/>
<organism evidence="7 8">
    <name type="scientific">Tetradesmus obliquus</name>
    <name type="common">Green alga</name>
    <name type="synonym">Acutodesmus obliquus</name>
    <dbReference type="NCBI Taxonomy" id="3088"/>
    <lineage>
        <taxon>Eukaryota</taxon>
        <taxon>Viridiplantae</taxon>
        <taxon>Chlorophyta</taxon>
        <taxon>core chlorophytes</taxon>
        <taxon>Chlorophyceae</taxon>
        <taxon>CS clade</taxon>
        <taxon>Sphaeropleales</taxon>
        <taxon>Scenedesmaceae</taxon>
        <taxon>Tetradesmus</taxon>
    </lineage>
</organism>
<keyword evidence="3" id="KW-0067">ATP-binding</keyword>
<comment type="similarity">
    <text evidence="3">Belongs to the TRAFAC class myosin-kinesin ATPase superfamily. Kinesin family.</text>
</comment>
<dbReference type="PANTHER" id="PTHR47968">
    <property type="entry name" value="CENTROMERE PROTEIN E"/>
    <property type="match status" value="1"/>
</dbReference>
<feature type="compositionally biased region" description="Low complexity" evidence="5">
    <location>
        <begin position="1093"/>
        <end position="1116"/>
    </location>
</feature>
<accession>A0A383VMV8</accession>
<dbReference type="Pfam" id="PF00225">
    <property type="entry name" value="Kinesin"/>
    <property type="match status" value="1"/>
</dbReference>
<dbReference type="InterPro" id="IPR027640">
    <property type="entry name" value="Kinesin-like_fam"/>
</dbReference>
<feature type="compositionally biased region" description="Low complexity" evidence="5">
    <location>
        <begin position="1137"/>
        <end position="1146"/>
    </location>
</feature>
<feature type="domain" description="Kinesin motor" evidence="6">
    <location>
        <begin position="64"/>
        <end position="424"/>
    </location>
</feature>
<name>A0A383VMV8_TETOB</name>
<feature type="compositionally biased region" description="Low complexity" evidence="5">
    <location>
        <begin position="1340"/>
        <end position="1349"/>
    </location>
</feature>
<dbReference type="InterPro" id="IPR036961">
    <property type="entry name" value="Kinesin_motor_dom_sf"/>
</dbReference>
<keyword evidence="2 3" id="KW-0505">Motor protein</keyword>
<dbReference type="SMART" id="SM00129">
    <property type="entry name" value="KISc"/>
    <property type="match status" value="1"/>
</dbReference>
<dbReference type="PRINTS" id="PR00380">
    <property type="entry name" value="KINESINHEAVY"/>
</dbReference>
<reference evidence="7 8" key="1">
    <citation type="submission" date="2016-10" db="EMBL/GenBank/DDBJ databases">
        <authorList>
            <person name="Cai Z."/>
        </authorList>
    </citation>
    <scope>NUCLEOTIDE SEQUENCE [LARGE SCALE GENOMIC DNA]</scope>
</reference>
<feature type="binding site" evidence="3">
    <location>
        <begin position="149"/>
        <end position="156"/>
    </location>
    <ligand>
        <name>ATP</name>
        <dbReference type="ChEBI" id="CHEBI:30616"/>
    </ligand>
</feature>
<evidence type="ECO:0000313" key="8">
    <source>
        <dbReference type="Proteomes" id="UP000256970"/>
    </source>
</evidence>
<sequence>MASMIFKQGVQPSGGSYSSGSNSRPSSRNANRGTEEGAIAVKRSDSSRSALDTGTNEQKPSKNNIKVAVRVRPLSDKERGRGDNAVWATDGSGGVGLTSARAPDKINIKYAYDLVFDTTTSNEQVFEHVGRPAVEPVVQGISGTVFAYGVTSSGKTHTMMGTAADPGVVPRAITALFEEISQATDRVFTVTFSMMEIYCEMLNDLLDPSKLNLDVQERELPGGRGATMLVKNLTEGKVASAGAALALIQQGLDNRKVGTTAYNDQSSRSHTLCRFLVESCPAASSSGSATSTAAYPLHSTSSALSTGPGCSSSSAATTRTSAWLTLVDLAGSEGAKAALSKDQQAEARDINRSLLTLGKVVFELAKGSQGGHVPFRDSLLTRLLKPSLTGHGAKVAIICNVTPASSQSEETWNTLRFADGAKGSRGGGGGGGGGAAAAAARGNLLHQHAARTYASPHVSAVKNEALDVAAVVAQYQREVEGLKAQLAALTGAAAAGGGALSPALLRAMQDSWADSSSANAADQLADQEAQLRYLQESNSLVVAERDQLLALNRRMVSLLVEQIKGLGSSNSSGSSSVEAAASSSSSSSVPGQSCAESGHGCAGEKAGRGAARLRRCLSFESLQYYGSWQEQQQQQQQQQQRSSSQGAKCLSGLGSSDLLSLSQDDGTAPLQDPGPAASTAAAAAAPGMQGFNSSLQSSFALYNTGRRSNSYSSSSSHMQLMGAAACASSNNIPSVAPVVPCSIYFPGNRRTSKALALAVPGVSHMPVEGAATASWLGPVMTVSAAAAAAAGCSALSEVVEAHRQLAAQQARLEVLQQLLDDKEALLRDARQMQEGQALQLRLTITAADRALLRDKLAEAEQQLASYQSVLKDYEAEKEELYDTAYSLYGKVQKLTEQNHAAAAEMQQLKGRLSACFSASAGSIGVGAEAAASRLPGSGVAAASPRKGMLATAPMAAAAAAGGGGSVPVASSSPGFVRPKSATASYGQSQLQRSAFAAAAGVPLGGLQSSQSANVTPRHTLHSRSNSSGSSSSSSGSLAAAAAAALRSAQSHSNALVSSASSDGRGASALCSSQLNPICITSPFGDVQQQHGEPAAAAPGNRRPAATAAGSGAHSARASATGGSISALITAAAAAGNSGSPLATSSSPTPPSGSPSLLNTALHTGASRIPMPPCLQQRPKQLGADSMLLKLGMLQSSGSRLPSAPSSSCSSAAASAGGAVGSFGGAGSIAPYSSPAGTAGGGASGIPGLSSSSGSFSQSNLRPAASSLKPPLAGGGSAAHQYGSVSRGASSAPGAAAHSGALHSRSSSADLGAAVAGSSLSGSLAGTLAGSLSAKQRHDGSGSVSGSGSSERQQALLSVGSPLLGPINRLKSGQPGLAAVAAAAAREAGGIPVAAAAADVAPEEAAAATAADLAQLWAGALPQVAGAARTDSSSHTQ</sequence>
<evidence type="ECO:0000256" key="4">
    <source>
        <dbReference type="SAM" id="Coils"/>
    </source>
</evidence>
<feature type="region of interest" description="Disordered" evidence="5">
    <location>
        <begin position="1008"/>
        <end position="1033"/>
    </location>
</feature>
<dbReference type="InterPro" id="IPR027417">
    <property type="entry name" value="P-loop_NTPase"/>
</dbReference>
<feature type="region of interest" description="Disordered" evidence="5">
    <location>
        <begin position="1137"/>
        <end position="1159"/>
    </location>
</feature>
<feature type="compositionally biased region" description="Low complexity" evidence="5">
    <location>
        <begin position="568"/>
        <end position="588"/>
    </location>
</feature>
<evidence type="ECO:0000256" key="5">
    <source>
        <dbReference type="SAM" id="MobiDB-lite"/>
    </source>
</evidence>
<feature type="region of interest" description="Disordered" evidence="5">
    <location>
        <begin position="566"/>
        <end position="604"/>
    </location>
</feature>
<feature type="compositionally biased region" description="Low complexity" evidence="5">
    <location>
        <begin position="1282"/>
        <end position="1300"/>
    </location>
</feature>
<dbReference type="GO" id="GO:0003777">
    <property type="term" value="F:microtubule motor activity"/>
    <property type="evidence" value="ECO:0007669"/>
    <property type="project" value="InterPro"/>
</dbReference>
<feature type="compositionally biased region" description="Basic and acidic residues" evidence="5">
    <location>
        <begin position="73"/>
        <end position="82"/>
    </location>
</feature>
<dbReference type="SUPFAM" id="SSF52540">
    <property type="entry name" value="P-loop containing nucleoside triphosphate hydrolases"/>
    <property type="match status" value="1"/>
</dbReference>
<feature type="region of interest" description="Disordered" evidence="5">
    <location>
        <begin position="72"/>
        <end position="91"/>
    </location>
</feature>
<feature type="region of interest" description="Disordered" evidence="5">
    <location>
        <begin position="1330"/>
        <end position="1351"/>
    </location>
</feature>
<feature type="coiled-coil region" evidence="4">
    <location>
        <begin position="798"/>
        <end position="911"/>
    </location>
</feature>
<keyword evidence="1 4" id="KW-0175">Coiled coil</keyword>
<evidence type="ECO:0000259" key="6">
    <source>
        <dbReference type="PROSITE" id="PS50067"/>
    </source>
</evidence>
<dbReference type="InterPro" id="IPR001752">
    <property type="entry name" value="Kinesin_motor_dom"/>
</dbReference>
<dbReference type="GO" id="GO:0008017">
    <property type="term" value="F:microtubule binding"/>
    <property type="evidence" value="ECO:0007669"/>
    <property type="project" value="InterPro"/>
</dbReference>
<feature type="compositionally biased region" description="Low complexity" evidence="5">
    <location>
        <begin position="1022"/>
        <end position="1033"/>
    </location>
</feature>
<feature type="compositionally biased region" description="Low complexity" evidence="5">
    <location>
        <begin position="13"/>
        <end position="32"/>
    </location>
</feature>
<dbReference type="GO" id="GO:0005524">
    <property type="term" value="F:ATP binding"/>
    <property type="evidence" value="ECO:0007669"/>
    <property type="project" value="UniProtKB-UniRule"/>
</dbReference>
<proteinExistence type="inferred from homology"/>
<gene>
    <name evidence="7" type="ORF">BQ4739_LOCUS6526</name>
</gene>
<dbReference type="Proteomes" id="UP000256970">
    <property type="component" value="Unassembled WGS sequence"/>
</dbReference>
<keyword evidence="3" id="KW-0547">Nucleotide-binding</keyword>